<feature type="transmembrane region" description="Helical" evidence="1">
    <location>
        <begin position="45"/>
        <end position="64"/>
    </location>
</feature>
<dbReference type="RefSeq" id="YP_656538.1">
    <property type="nucleotide sequence ID" value="NC_008210.1"/>
</dbReference>
<dbReference type="GeneID" id="5179472"/>
<dbReference type="SUPFAM" id="SSF56436">
    <property type="entry name" value="C-type lectin-like"/>
    <property type="match status" value="1"/>
</dbReference>
<evidence type="ECO:0000313" key="3">
    <source>
        <dbReference type="Proteomes" id="UP000120576"/>
    </source>
</evidence>
<accession>Q14W76</accession>
<evidence type="ECO:0000313" key="2">
    <source>
        <dbReference type="EMBL" id="ABG25688.1"/>
    </source>
</evidence>
<keyword evidence="3" id="KW-1185">Reference proteome</keyword>
<organism evidence="2 3">
    <name type="scientific">Ranid herpesvirus 2</name>
    <dbReference type="NCBI Taxonomy" id="389214"/>
    <lineage>
        <taxon>Viruses</taxon>
        <taxon>Duplodnaviria</taxon>
        <taxon>Heunggongvirae</taxon>
        <taxon>Peploviricota</taxon>
        <taxon>Herviviricetes</taxon>
        <taxon>Herpesvirales</taxon>
        <taxon>Alloherpesviridae</taxon>
        <taxon>Batravirus</taxon>
        <taxon>Batravirus ranidallo2</taxon>
    </lineage>
</organism>
<dbReference type="InterPro" id="IPR016187">
    <property type="entry name" value="CTDL_fold"/>
</dbReference>
<keyword evidence="1" id="KW-1133">Transmembrane helix</keyword>
<keyword evidence="1" id="KW-0472">Membrane</keyword>
<dbReference type="InterPro" id="IPR016186">
    <property type="entry name" value="C-type_lectin-like/link_sf"/>
</dbReference>
<dbReference type="Gene3D" id="3.10.100.10">
    <property type="entry name" value="Mannose-Binding Protein A, subunit A"/>
    <property type="match status" value="1"/>
</dbReference>
<proteinExistence type="predicted"/>
<keyword evidence="1" id="KW-0812">Transmembrane</keyword>
<protein>
    <submittedName>
        <fullName evidence="2">ORF30</fullName>
    </submittedName>
</protein>
<dbReference type="KEGG" id="vg:5179472"/>
<name>Q14W76_9VIRU</name>
<sequence>MCLEAVAACANGVPAEVAYKRGENKCVAGSRIMCYFVCHARRARTALVCLALFATLIIIFTLCARLPTCPSGWRGHDSKCYGLLEGETAAEQAFQRCYNQSYHLANVTEVEAGELRKMARTEHPFWVGNGTHPLCISQGSLPSQNCTQLNYTMCFVPL</sequence>
<evidence type="ECO:0000256" key="1">
    <source>
        <dbReference type="SAM" id="Phobius"/>
    </source>
</evidence>
<dbReference type="EMBL" id="DQ665652">
    <property type="protein sequence ID" value="ABG25688.1"/>
    <property type="molecule type" value="Genomic_DNA"/>
</dbReference>
<reference evidence="2 3" key="1">
    <citation type="journal article" date="2006" name="J. Gen. Virol.">
        <title>Genome sequences of two frog herpesviruses.</title>
        <authorList>
            <person name="Davison A.J."/>
            <person name="Cunningham C."/>
            <person name="Sauerbier W."/>
            <person name="McKinnell R.G."/>
        </authorList>
    </citation>
    <scope>NUCLEOTIDE SEQUENCE [LARGE SCALE GENOMIC DNA]</scope>
    <source>
        <strain evidence="2">ATCC VR-568</strain>
    </source>
</reference>
<dbReference type="Proteomes" id="UP000120576">
    <property type="component" value="Genome"/>
</dbReference>